<dbReference type="SUPFAM" id="SSF46689">
    <property type="entry name" value="Homeodomain-like"/>
    <property type="match status" value="1"/>
</dbReference>
<evidence type="ECO:0000256" key="1">
    <source>
        <dbReference type="ARBA" id="ARBA00022741"/>
    </source>
</evidence>
<dbReference type="EMBL" id="QUZT01000019">
    <property type="protein sequence ID" value="TFY93776.1"/>
    <property type="molecule type" value="Genomic_DNA"/>
</dbReference>
<name>A0A4Z0B417_9PSED</name>
<keyword evidence="1" id="KW-0547">Nucleotide-binding</keyword>
<dbReference type="Gene3D" id="1.10.10.60">
    <property type="entry name" value="Homeodomain-like"/>
    <property type="match status" value="1"/>
</dbReference>
<dbReference type="Proteomes" id="UP000297734">
    <property type="component" value="Unassembled WGS sequence"/>
</dbReference>
<sequence length="531" mass="59671">MSRPARKLPQVLLSWISMNHGGAPIVTALRPASWPRSLWPLSQRFDCVYLCWRNAPDNDSGQKALERTRQDIEKVFPKDLKIIDIQWDTNASPTDHDAIYDFALKALWQVRTKHPEALITLHLSPGTPASHAVWLALGSTGAVEGPLQLIQTRKEDQAQKYESLVQVTTFKLDTWLQRYRRTQPGHAGIDDAGHNIEPLRAQSPALQEAMKLLQRWAPLRVPVLLLGERGTGKTTLANLLRAMSQFQKDDVKDWPSVVCGQFRVNPQLAQAKLFGYEKGAFTGAVELHKGLLEQANGDSLFFDEIADLDRDTQRMLMAALEGRGFQRIGGTQTQHSNFRLICATNCSLGRLQAELLDPDFFDRVGTFILRVPALRECIEDIPHFWAKTLESAVKSVGISVEGWRQYSDHPALLRQLQKHTLPGNFRDLQRVAFHLLAALAAGCDQDEVLNQATSALPEQSSSIEHEIDLTSLTLQLPVNIRVRLATQELAWFRAALQRTGNSKTEAAKLLGLPRKTFENRLETLLDKESDK</sequence>
<dbReference type="SUPFAM" id="SSF52540">
    <property type="entry name" value="P-loop containing nucleoside triphosphate hydrolases"/>
    <property type="match status" value="1"/>
</dbReference>
<dbReference type="InterPro" id="IPR002197">
    <property type="entry name" value="HTH_Fis"/>
</dbReference>
<evidence type="ECO:0000313" key="5">
    <source>
        <dbReference type="Proteomes" id="UP000297734"/>
    </source>
</evidence>
<organism evidence="4 5">
    <name type="scientific">Pseudomonas nabeulensis</name>
    <dbReference type="NCBI Taxonomy" id="2293833"/>
    <lineage>
        <taxon>Bacteria</taxon>
        <taxon>Pseudomonadati</taxon>
        <taxon>Pseudomonadota</taxon>
        <taxon>Gammaproteobacteria</taxon>
        <taxon>Pseudomonadales</taxon>
        <taxon>Pseudomonadaceae</taxon>
        <taxon>Pseudomonas</taxon>
    </lineage>
</organism>
<dbReference type="Pfam" id="PF00158">
    <property type="entry name" value="Sigma54_activat"/>
    <property type="match status" value="1"/>
</dbReference>
<dbReference type="PROSITE" id="PS50045">
    <property type="entry name" value="SIGMA54_INTERACT_4"/>
    <property type="match status" value="1"/>
</dbReference>
<dbReference type="InterPro" id="IPR027417">
    <property type="entry name" value="P-loop_NTPase"/>
</dbReference>
<dbReference type="RefSeq" id="WP_135308566.1">
    <property type="nucleotide sequence ID" value="NZ_QUZT01000019.1"/>
</dbReference>
<dbReference type="CDD" id="cd00009">
    <property type="entry name" value="AAA"/>
    <property type="match status" value="1"/>
</dbReference>
<dbReference type="GO" id="GO:0043565">
    <property type="term" value="F:sequence-specific DNA binding"/>
    <property type="evidence" value="ECO:0007669"/>
    <property type="project" value="InterPro"/>
</dbReference>
<dbReference type="OrthoDB" id="6919869at2"/>
<evidence type="ECO:0000256" key="2">
    <source>
        <dbReference type="ARBA" id="ARBA00022840"/>
    </source>
</evidence>
<protein>
    <submittedName>
        <fullName evidence="4">Sigma-54-dependent Fis family transcriptional regulator</fullName>
    </submittedName>
</protein>
<accession>A0A4Z0B417</accession>
<keyword evidence="5" id="KW-1185">Reference proteome</keyword>
<proteinExistence type="predicted"/>
<keyword evidence="2" id="KW-0067">ATP-binding</keyword>
<dbReference type="Gene3D" id="1.10.8.60">
    <property type="match status" value="1"/>
</dbReference>
<feature type="domain" description="Sigma-54 factor interaction" evidence="3">
    <location>
        <begin position="199"/>
        <end position="437"/>
    </location>
</feature>
<reference evidence="4 5" key="1">
    <citation type="journal article" date="2019" name="Syst. Appl. Microbiol.">
        <title>New species of pathogenic Pseudomonas isolated from citrus in Tunisia: Proposal of Pseudomonas kairouanensis sp. nov. and Pseudomonas nabeulensis sp. nov.</title>
        <authorList>
            <person name="Oueslati M."/>
            <person name="Mulet M."/>
            <person name="Gomila M."/>
            <person name="Berge O."/>
            <person name="Hajlaoui M.R."/>
            <person name="Lalucat J."/>
            <person name="Sadfi-Zouaoui N."/>
            <person name="Garcia-Valdes E."/>
        </authorList>
    </citation>
    <scope>NUCLEOTIDE SEQUENCE [LARGE SCALE GENOMIC DNA]</scope>
    <source>
        <strain evidence="4 5">E10B</strain>
    </source>
</reference>
<evidence type="ECO:0000313" key="4">
    <source>
        <dbReference type="EMBL" id="TFY93776.1"/>
    </source>
</evidence>
<dbReference type="GO" id="GO:0006355">
    <property type="term" value="P:regulation of DNA-templated transcription"/>
    <property type="evidence" value="ECO:0007669"/>
    <property type="project" value="InterPro"/>
</dbReference>
<gene>
    <name evidence="4" type="ORF">DYL61_12560</name>
</gene>
<dbReference type="Gene3D" id="3.40.50.300">
    <property type="entry name" value="P-loop containing nucleotide triphosphate hydrolases"/>
    <property type="match status" value="1"/>
</dbReference>
<dbReference type="PANTHER" id="PTHR32071">
    <property type="entry name" value="TRANSCRIPTIONAL REGULATORY PROTEIN"/>
    <property type="match status" value="1"/>
</dbReference>
<dbReference type="InterPro" id="IPR003593">
    <property type="entry name" value="AAA+_ATPase"/>
</dbReference>
<comment type="caution">
    <text evidence="4">The sequence shown here is derived from an EMBL/GenBank/DDBJ whole genome shotgun (WGS) entry which is preliminary data.</text>
</comment>
<dbReference type="AlphaFoldDB" id="A0A4Z0B417"/>
<evidence type="ECO:0000259" key="3">
    <source>
        <dbReference type="PROSITE" id="PS50045"/>
    </source>
</evidence>
<dbReference type="GO" id="GO:0005524">
    <property type="term" value="F:ATP binding"/>
    <property type="evidence" value="ECO:0007669"/>
    <property type="project" value="UniProtKB-KW"/>
</dbReference>
<dbReference type="InterPro" id="IPR009057">
    <property type="entry name" value="Homeodomain-like_sf"/>
</dbReference>
<dbReference type="Pfam" id="PF02954">
    <property type="entry name" value="HTH_8"/>
    <property type="match status" value="1"/>
</dbReference>
<dbReference type="PANTHER" id="PTHR32071:SF38">
    <property type="entry name" value="PSP OPERON TRANSCRIPTIONAL ACTIVATOR"/>
    <property type="match status" value="1"/>
</dbReference>
<dbReference type="SMART" id="SM00382">
    <property type="entry name" value="AAA"/>
    <property type="match status" value="1"/>
</dbReference>
<dbReference type="InterPro" id="IPR002078">
    <property type="entry name" value="Sigma_54_int"/>
</dbReference>